<reference evidence="8" key="2">
    <citation type="submission" date="2025-08" db="UniProtKB">
        <authorList>
            <consortium name="Ensembl"/>
        </authorList>
    </citation>
    <scope>IDENTIFICATION</scope>
</reference>
<evidence type="ECO:0000256" key="4">
    <source>
        <dbReference type="ARBA" id="ARBA00022553"/>
    </source>
</evidence>
<reference evidence="8" key="1">
    <citation type="submission" date="2019-06" db="EMBL/GenBank/DDBJ databases">
        <authorList>
            <consortium name="Wellcome Sanger Institute Data Sharing"/>
        </authorList>
    </citation>
    <scope>NUCLEOTIDE SEQUENCE [LARGE SCALE GENOMIC DNA]</scope>
</reference>
<feature type="compositionally biased region" description="Low complexity" evidence="6">
    <location>
        <begin position="323"/>
        <end position="337"/>
    </location>
</feature>
<keyword evidence="4" id="KW-0597">Phosphoprotein</keyword>
<feature type="region of interest" description="Disordered" evidence="6">
    <location>
        <begin position="1"/>
        <end position="104"/>
    </location>
</feature>
<accession>A0A672H8H8</accession>
<dbReference type="Pfam" id="PF15297">
    <property type="entry name" value="CKAP2_C"/>
    <property type="match status" value="1"/>
</dbReference>
<dbReference type="GO" id="GO:0007026">
    <property type="term" value="P:negative regulation of microtubule depolymerization"/>
    <property type="evidence" value="ECO:0007669"/>
    <property type="project" value="TreeGrafter"/>
</dbReference>
<comment type="subcellular location">
    <subcellularLocation>
        <location evidence="1">Cytoplasm</location>
        <location evidence="1">Cytoskeleton</location>
    </subcellularLocation>
</comment>
<reference evidence="8" key="3">
    <citation type="submission" date="2025-09" db="UniProtKB">
        <authorList>
            <consortium name="Ensembl"/>
        </authorList>
    </citation>
    <scope>IDENTIFICATION</scope>
</reference>
<evidence type="ECO:0000259" key="7">
    <source>
        <dbReference type="Pfam" id="PF15297"/>
    </source>
</evidence>
<name>A0A672H8H8_SALFA</name>
<dbReference type="PANTHER" id="PTHR16076">
    <property type="entry name" value="CYTOSKELETON ASSOCIATED PROTEIN 2-RELATED"/>
    <property type="match status" value="1"/>
</dbReference>
<dbReference type="GO" id="GO:0015630">
    <property type="term" value="C:microtubule cytoskeleton"/>
    <property type="evidence" value="ECO:0007669"/>
    <property type="project" value="TreeGrafter"/>
</dbReference>
<dbReference type="InterPro" id="IPR026165">
    <property type="entry name" value="CKAP2_fam"/>
</dbReference>
<keyword evidence="3" id="KW-0963">Cytoplasm</keyword>
<dbReference type="Ensembl" id="ENSSFAT00005026463.1">
    <property type="protein sequence ID" value="ENSSFAP00005025448.1"/>
    <property type="gene ID" value="ENSSFAG00005013095.1"/>
</dbReference>
<dbReference type="PANTHER" id="PTHR16076:SF8">
    <property type="entry name" value="CYTOSKELETON-ASSOCIATED PROTEIN 2"/>
    <property type="match status" value="1"/>
</dbReference>
<feature type="domain" description="Cytoskeleton-associated protein 2 C-terminal" evidence="7">
    <location>
        <begin position="284"/>
        <end position="329"/>
    </location>
</feature>
<evidence type="ECO:0000313" key="9">
    <source>
        <dbReference type="Proteomes" id="UP000472267"/>
    </source>
</evidence>
<evidence type="ECO:0000256" key="6">
    <source>
        <dbReference type="SAM" id="MobiDB-lite"/>
    </source>
</evidence>
<feature type="region of interest" description="Disordered" evidence="6">
    <location>
        <begin position="145"/>
        <end position="295"/>
    </location>
</feature>
<evidence type="ECO:0000256" key="2">
    <source>
        <dbReference type="ARBA" id="ARBA00009468"/>
    </source>
</evidence>
<protein>
    <recommendedName>
        <fullName evidence="7">Cytoskeleton-associated protein 2 C-terminal domain-containing protein</fullName>
    </recommendedName>
</protein>
<dbReference type="OMA" id="CADTQEA"/>
<feature type="region of interest" description="Disordered" evidence="6">
    <location>
        <begin position="323"/>
        <end position="357"/>
    </location>
</feature>
<dbReference type="AlphaFoldDB" id="A0A672H8H8"/>
<feature type="compositionally biased region" description="Polar residues" evidence="6">
    <location>
        <begin position="9"/>
        <end position="24"/>
    </location>
</feature>
<feature type="compositionally biased region" description="Polar residues" evidence="6">
    <location>
        <begin position="94"/>
        <end position="104"/>
    </location>
</feature>
<evidence type="ECO:0000313" key="8">
    <source>
        <dbReference type="Ensembl" id="ENSSFAP00005025448.1"/>
    </source>
</evidence>
<keyword evidence="9" id="KW-1185">Reference proteome</keyword>
<feature type="compositionally biased region" description="Low complexity" evidence="6">
    <location>
        <begin position="210"/>
        <end position="290"/>
    </location>
</feature>
<evidence type="ECO:0000256" key="5">
    <source>
        <dbReference type="ARBA" id="ARBA00023212"/>
    </source>
</evidence>
<dbReference type="InterPro" id="IPR029197">
    <property type="entry name" value="CKAP2_C"/>
</dbReference>
<evidence type="ECO:0000256" key="1">
    <source>
        <dbReference type="ARBA" id="ARBA00004245"/>
    </source>
</evidence>
<dbReference type="FunCoup" id="A0A672H8H8">
    <property type="interactions" value="780"/>
</dbReference>
<evidence type="ECO:0000256" key="3">
    <source>
        <dbReference type="ARBA" id="ARBA00022490"/>
    </source>
</evidence>
<comment type="similarity">
    <text evidence="2">Belongs to the CKAP2 family.</text>
</comment>
<feature type="compositionally biased region" description="Basic and acidic residues" evidence="6">
    <location>
        <begin position="58"/>
        <end position="69"/>
    </location>
</feature>
<dbReference type="Proteomes" id="UP000472267">
    <property type="component" value="Chromosome 10"/>
</dbReference>
<dbReference type="InParanoid" id="A0A672H8H8"/>
<proteinExistence type="inferred from homology"/>
<organism evidence="8 9">
    <name type="scientific">Salarias fasciatus</name>
    <name type="common">Jewelled blenny</name>
    <name type="synonym">Blennius fasciatus</name>
    <dbReference type="NCBI Taxonomy" id="181472"/>
    <lineage>
        <taxon>Eukaryota</taxon>
        <taxon>Metazoa</taxon>
        <taxon>Chordata</taxon>
        <taxon>Craniata</taxon>
        <taxon>Vertebrata</taxon>
        <taxon>Euteleostomi</taxon>
        <taxon>Actinopterygii</taxon>
        <taxon>Neopterygii</taxon>
        <taxon>Teleostei</taxon>
        <taxon>Neoteleostei</taxon>
        <taxon>Acanthomorphata</taxon>
        <taxon>Ovalentaria</taxon>
        <taxon>Blenniimorphae</taxon>
        <taxon>Blenniiformes</taxon>
        <taxon>Blennioidei</taxon>
        <taxon>Blenniidae</taxon>
        <taxon>Salariinae</taxon>
        <taxon>Salarias</taxon>
    </lineage>
</organism>
<keyword evidence="5" id="KW-0206">Cytoskeleton</keyword>
<sequence>MDVLAPSRRIQTSKKGNKENTQPAHGTRSFSKKDKTSAAPFQPKGNKKEDIFSTNDALKTKEKPSDPKSESSVTLKKVTAVQRNGKGGSAADIQRQTHSRAFTNEQAAKLKKISAEAPKPPTAVAPVKAAPGLYKGRIIQSKIGSIWKSSSNLSAPDPKASAARTESERVGNVAKSRSKSVSEVTARGTRQPAVARSKSAFDKRTQVTKPTASSRPPAAFSSARPAASSRPPAAFSSARPAATSRPPAAFSSARPAATSRPPAAFSSARPPARTMPATKPKVSKPAASSSLTQYRLTMETAEERRAKLAEWLASKGKIFKRPAMAASAAPAKNKPAAQPGGHPKPQSRSGDEAHGGCGPALSLDARVLDCAAPPAAHCADTQEAELPAPSRTPLVMETSLQLLEVSELDPLEGVEDVRRLTLLQMV</sequence>